<evidence type="ECO:0000313" key="2">
    <source>
        <dbReference type="Proteomes" id="UP001056120"/>
    </source>
</evidence>
<dbReference type="EMBL" id="CM042032">
    <property type="protein sequence ID" value="KAI3777274.1"/>
    <property type="molecule type" value="Genomic_DNA"/>
</dbReference>
<reference evidence="2" key="1">
    <citation type="journal article" date="2022" name="Mol. Ecol. Resour.">
        <title>The genomes of chicory, endive, great burdock and yacon provide insights into Asteraceae palaeo-polyploidization history and plant inulin production.</title>
        <authorList>
            <person name="Fan W."/>
            <person name="Wang S."/>
            <person name="Wang H."/>
            <person name="Wang A."/>
            <person name="Jiang F."/>
            <person name="Liu H."/>
            <person name="Zhao H."/>
            <person name="Xu D."/>
            <person name="Zhang Y."/>
        </authorList>
    </citation>
    <scope>NUCLEOTIDE SEQUENCE [LARGE SCALE GENOMIC DNA]</scope>
    <source>
        <strain evidence="2">cv. Yunnan</strain>
    </source>
</reference>
<organism evidence="1 2">
    <name type="scientific">Smallanthus sonchifolius</name>
    <dbReference type="NCBI Taxonomy" id="185202"/>
    <lineage>
        <taxon>Eukaryota</taxon>
        <taxon>Viridiplantae</taxon>
        <taxon>Streptophyta</taxon>
        <taxon>Embryophyta</taxon>
        <taxon>Tracheophyta</taxon>
        <taxon>Spermatophyta</taxon>
        <taxon>Magnoliopsida</taxon>
        <taxon>eudicotyledons</taxon>
        <taxon>Gunneridae</taxon>
        <taxon>Pentapetalae</taxon>
        <taxon>asterids</taxon>
        <taxon>campanulids</taxon>
        <taxon>Asterales</taxon>
        <taxon>Asteraceae</taxon>
        <taxon>Asteroideae</taxon>
        <taxon>Heliantheae alliance</taxon>
        <taxon>Millerieae</taxon>
        <taxon>Smallanthus</taxon>
    </lineage>
</organism>
<comment type="caution">
    <text evidence="1">The sequence shown here is derived from an EMBL/GenBank/DDBJ whole genome shotgun (WGS) entry which is preliminary data.</text>
</comment>
<keyword evidence="2" id="KW-1185">Reference proteome</keyword>
<evidence type="ECO:0000313" key="1">
    <source>
        <dbReference type="EMBL" id="KAI3777274.1"/>
    </source>
</evidence>
<proteinExistence type="predicted"/>
<accession>A0ACB9G1J7</accession>
<sequence length="71" mass="7888">MITMRQRLVESLIPQEIPKNQHSSVDSHFISENSRSDALFLPLLILFVTSARSSLLSANPRIEDVSAGPEP</sequence>
<protein>
    <submittedName>
        <fullName evidence="1">Uncharacterized protein</fullName>
    </submittedName>
</protein>
<reference evidence="1 2" key="2">
    <citation type="journal article" date="2022" name="Mol. Ecol. Resour.">
        <title>The genomes of chicory, endive, great burdock and yacon provide insights into Asteraceae paleo-polyploidization history and plant inulin production.</title>
        <authorList>
            <person name="Fan W."/>
            <person name="Wang S."/>
            <person name="Wang H."/>
            <person name="Wang A."/>
            <person name="Jiang F."/>
            <person name="Liu H."/>
            <person name="Zhao H."/>
            <person name="Xu D."/>
            <person name="Zhang Y."/>
        </authorList>
    </citation>
    <scope>NUCLEOTIDE SEQUENCE [LARGE SCALE GENOMIC DNA]</scope>
    <source>
        <strain evidence="2">cv. Yunnan</strain>
        <tissue evidence="1">Leaves</tissue>
    </source>
</reference>
<name>A0ACB9G1J7_9ASTR</name>
<dbReference type="Proteomes" id="UP001056120">
    <property type="component" value="Linkage Group LG15"/>
</dbReference>
<gene>
    <name evidence="1" type="ORF">L1987_47073</name>
</gene>